<keyword evidence="3" id="KW-0597">Phosphoprotein</keyword>
<evidence type="ECO:0000256" key="11">
    <source>
        <dbReference type="ARBA" id="ARBA00023136"/>
    </source>
</evidence>
<feature type="transmembrane region" description="Helical" evidence="15">
    <location>
        <begin position="385"/>
        <end position="407"/>
    </location>
</feature>
<evidence type="ECO:0000256" key="4">
    <source>
        <dbReference type="ARBA" id="ARBA00022568"/>
    </source>
</evidence>
<dbReference type="PANTHER" id="PTHR45628">
    <property type="entry name" value="VOLTAGE-DEPENDENT CALCIUM CHANNEL TYPE A SUBUNIT ALPHA-1"/>
    <property type="match status" value="1"/>
</dbReference>
<proteinExistence type="predicted"/>
<keyword evidence="13" id="KW-0407">Ion channel</keyword>
<feature type="transmembrane region" description="Helical" evidence="15">
    <location>
        <begin position="308"/>
        <end position="331"/>
    </location>
</feature>
<organism evidence="17 18">
    <name type="scientific">Prorocentrum cordatum</name>
    <dbReference type="NCBI Taxonomy" id="2364126"/>
    <lineage>
        <taxon>Eukaryota</taxon>
        <taxon>Sar</taxon>
        <taxon>Alveolata</taxon>
        <taxon>Dinophyceae</taxon>
        <taxon>Prorocentrales</taxon>
        <taxon>Prorocentraceae</taxon>
        <taxon>Prorocentrum</taxon>
    </lineage>
</organism>
<dbReference type="InterPro" id="IPR018247">
    <property type="entry name" value="EF_Hand_1_Ca_BS"/>
</dbReference>
<evidence type="ECO:0000313" key="17">
    <source>
        <dbReference type="EMBL" id="CAK0869050.1"/>
    </source>
</evidence>
<dbReference type="Gene3D" id="1.20.120.350">
    <property type="entry name" value="Voltage-gated potassium channels. Chain C"/>
    <property type="match status" value="1"/>
</dbReference>
<gene>
    <name evidence="17" type="ORF">PCOR1329_LOCUS55536</name>
</gene>
<evidence type="ECO:0000256" key="5">
    <source>
        <dbReference type="ARBA" id="ARBA00022673"/>
    </source>
</evidence>
<keyword evidence="12" id="KW-0325">Glycoprotein</keyword>
<evidence type="ECO:0000256" key="3">
    <source>
        <dbReference type="ARBA" id="ARBA00022553"/>
    </source>
</evidence>
<feature type="compositionally biased region" description="Polar residues" evidence="14">
    <location>
        <begin position="73"/>
        <end position="93"/>
    </location>
</feature>
<protein>
    <recommendedName>
        <fullName evidence="16">EF-hand domain-containing protein</fullName>
    </recommendedName>
</protein>
<reference evidence="17" key="1">
    <citation type="submission" date="2023-10" db="EMBL/GenBank/DDBJ databases">
        <authorList>
            <person name="Chen Y."/>
            <person name="Shah S."/>
            <person name="Dougan E. K."/>
            <person name="Thang M."/>
            <person name="Chan C."/>
        </authorList>
    </citation>
    <scope>NUCLEOTIDE SEQUENCE [LARGE SCALE GENOMIC DNA]</scope>
</reference>
<feature type="transmembrane region" description="Helical" evidence="15">
    <location>
        <begin position="351"/>
        <end position="373"/>
    </location>
</feature>
<feature type="domain" description="EF-hand" evidence="16">
    <location>
        <begin position="481"/>
        <end position="516"/>
    </location>
</feature>
<evidence type="ECO:0000256" key="12">
    <source>
        <dbReference type="ARBA" id="ARBA00023180"/>
    </source>
</evidence>
<evidence type="ECO:0000256" key="7">
    <source>
        <dbReference type="ARBA" id="ARBA00022837"/>
    </source>
</evidence>
<dbReference type="InterPro" id="IPR002048">
    <property type="entry name" value="EF_hand_dom"/>
</dbReference>
<feature type="compositionally biased region" description="Basic and acidic residues" evidence="14">
    <location>
        <begin position="555"/>
        <end position="571"/>
    </location>
</feature>
<keyword evidence="6 15" id="KW-0812">Transmembrane</keyword>
<evidence type="ECO:0000256" key="9">
    <source>
        <dbReference type="ARBA" id="ARBA00022989"/>
    </source>
</evidence>
<evidence type="ECO:0000256" key="10">
    <source>
        <dbReference type="ARBA" id="ARBA00023065"/>
    </source>
</evidence>
<keyword evidence="2" id="KW-0813">Transport</keyword>
<dbReference type="PROSITE" id="PS50222">
    <property type="entry name" value="EF_HAND_2"/>
    <property type="match status" value="1"/>
</dbReference>
<dbReference type="Gene3D" id="1.10.287.70">
    <property type="match status" value="1"/>
</dbReference>
<keyword evidence="10" id="KW-0406">Ion transport</keyword>
<keyword evidence="9 15" id="KW-1133">Transmembrane helix</keyword>
<feature type="compositionally biased region" description="Polar residues" evidence="14">
    <location>
        <begin position="108"/>
        <end position="117"/>
    </location>
</feature>
<keyword evidence="8" id="KW-0851">Voltage-gated channel</keyword>
<keyword evidence="4" id="KW-0109">Calcium transport</keyword>
<evidence type="ECO:0000256" key="13">
    <source>
        <dbReference type="ARBA" id="ARBA00023303"/>
    </source>
</evidence>
<dbReference type="PANTHER" id="PTHR45628:SF7">
    <property type="entry name" value="VOLTAGE-DEPENDENT CALCIUM CHANNEL TYPE A SUBUNIT ALPHA-1"/>
    <property type="match status" value="1"/>
</dbReference>
<evidence type="ECO:0000256" key="14">
    <source>
        <dbReference type="SAM" id="MobiDB-lite"/>
    </source>
</evidence>
<sequence length="583" mass="64545">MAGLDERALEAALAGLREELRGGLDRLERLWGDPLDAGGALRQALRAELLRPPRGRARLLERRPASPGGRQRPSLSSPGARSDGSDWTGTQSERSGEACAAAGRPSPGVQSVGSDSTFAAAGRGGGGRARRRGRDVATPEPVFSKETLGARRAAWRLLHRHGTAFDFVIGLIIVLSSIMLGVEIQCDLDGNAACTQRAHDLEHVFLSIFIVELVIRVLADGLGNFRSKWFRFDFILVMMGVFSTWVVHPIVESTSDDAEGRLLLDIMSKVLVLRILRLTRLVRALRIFEQFQEMWKLANGLLRSFRTVMSACIMILLTVFVFACLGVELIFQDSSLMGDPVTADVIQDHFRSLPVAMFTLVQFANADSIASVYMPIVTKAWYMGVYFGFVWLIVTIKLMNLITAVIVDNAITQADEDREMDLIVRRGKLRDLEPHVEEVFQTLTEKAGTKNLSLKDFRSGLEDMMQAHVLRDLPPELRKVLASDQIVDVCSYLDADRSGEIDQGEFVDGIFNLMLQSVPVETTQMLQMLRSQVGGERGGGIEKGRAFSEVSEVPRPSEKFPEPSPETEKILDASPYPHQPVQK</sequence>
<dbReference type="InterPro" id="IPR027359">
    <property type="entry name" value="Volt_channel_dom_sf"/>
</dbReference>
<evidence type="ECO:0000259" key="16">
    <source>
        <dbReference type="PROSITE" id="PS50222"/>
    </source>
</evidence>
<evidence type="ECO:0000256" key="15">
    <source>
        <dbReference type="SAM" id="Phobius"/>
    </source>
</evidence>
<keyword evidence="5" id="KW-0107">Calcium channel</keyword>
<dbReference type="InterPro" id="IPR050599">
    <property type="entry name" value="VDCC_alpha-1_subunit"/>
</dbReference>
<feature type="region of interest" description="Disordered" evidence="14">
    <location>
        <begin position="534"/>
        <end position="583"/>
    </location>
</feature>
<evidence type="ECO:0000313" key="18">
    <source>
        <dbReference type="Proteomes" id="UP001189429"/>
    </source>
</evidence>
<name>A0ABN9VAR0_9DINO</name>
<dbReference type="SUPFAM" id="SSF81324">
    <property type="entry name" value="Voltage-gated potassium channels"/>
    <property type="match status" value="1"/>
</dbReference>
<dbReference type="EMBL" id="CAUYUJ010016812">
    <property type="protein sequence ID" value="CAK0869050.1"/>
    <property type="molecule type" value="Genomic_DNA"/>
</dbReference>
<feature type="region of interest" description="Disordered" evidence="14">
    <location>
        <begin position="55"/>
        <end position="141"/>
    </location>
</feature>
<comment type="subcellular location">
    <subcellularLocation>
        <location evidence="1">Membrane</location>
        <topology evidence="1">Multi-pass membrane protein</topology>
    </subcellularLocation>
</comment>
<comment type="caution">
    <text evidence="17">The sequence shown here is derived from an EMBL/GenBank/DDBJ whole genome shotgun (WGS) entry which is preliminary data.</text>
</comment>
<evidence type="ECO:0000256" key="6">
    <source>
        <dbReference type="ARBA" id="ARBA00022692"/>
    </source>
</evidence>
<evidence type="ECO:0000256" key="2">
    <source>
        <dbReference type="ARBA" id="ARBA00022448"/>
    </source>
</evidence>
<keyword evidence="7" id="KW-0106">Calcium</keyword>
<accession>A0ABN9VAR0</accession>
<feature type="transmembrane region" description="Helical" evidence="15">
    <location>
        <begin position="204"/>
        <end position="222"/>
    </location>
</feature>
<feature type="transmembrane region" description="Helical" evidence="15">
    <location>
        <begin position="234"/>
        <end position="251"/>
    </location>
</feature>
<keyword evidence="18" id="KW-1185">Reference proteome</keyword>
<dbReference type="Pfam" id="PF00520">
    <property type="entry name" value="Ion_trans"/>
    <property type="match status" value="1"/>
</dbReference>
<dbReference type="PROSITE" id="PS00018">
    <property type="entry name" value="EF_HAND_1"/>
    <property type="match status" value="1"/>
</dbReference>
<evidence type="ECO:0000256" key="8">
    <source>
        <dbReference type="ARBA" id="ARBA00022882"/>
    </source>
</evidence>
<evidence type="ECO:0000256" key="1">
    <source>
        <dbReference type="ARBA" id="ARBA00004141"/>
    </source>
</evidence>
<dbReference type="Proteomes" id="UP001189429">
    <property type="component" value="Unassembled WGS sequence"/>
</dbReference>
<dbReference type="InterPro" id="IPR005821">
    <property type="entry name" value="Ion_trans_dom"/>
</dbReference>
<feature type="transmembrane region" description="Helical" evidence="15">
    <location>
        <begin position="164"/>
        <end position="184"/>
    </location>
</feature>
<keyword evidence="11 15" id="KW-0472">Membrane</keyword>